<dbReference type="EnsemblPlants" id="Kaladp0016s0075.1.v1.1">
    <property type="protein sequence ID" value="Kaladp0016s0075.1.v1.1.CDS.1"/>
    <property type="gene ID" value="Kaladp0016s0075.v1.1"/>
</dbReference>
<keyword evidence="2" id="KW-1185">Reference proteome</keyword>
<protein>
    <submittedName>
        <fullName evidence="1">Uncharacterized protein</fullName>
    </submittedName>
</protein>
<dbReference type="AlphaFoldDB" id="A0A7N0T072"/>
<evidence type="ECO:0000313" key="1">
    <source>
        <dbReference type="EnsemblPlants" id="Kaladp0016s0075.1.v1.1.CDS.1"/>
    </source>
</evidence>
<organism evidence="1 2">
    <name type="scientific">Kalanchoe fedtschenkoi</name>
    <name type="common">Lavender scallops</name>
    <name type="synonym">South American air plant</name>
    <dbReference type="NCBI Taxonomy" id="63787"/>
    <lineage>
        <taxon>Eukaryota</taxon>
        <taxon>Viridiplantae</taxon>
        <taxon>Streptophyta</taxon>
        <taxon>Embryophyta</taxon>
        <taxon>Tracheophyta</taxon>
        <taxon>Spermatophyta</taxon>
        <taxon>Magnoliopsida</taxon>
        <taxon>eudicotyledons</taxon>
        <taxon>Gunneridae</taxon>
        <taxon>Pentapetalae</taxon>
        <taxon>Saxifragales</taxon>
        <taxon>Crassulaceae</taxon>
        <taxon>Kalanchoe</taxon>
    </lineage>
</organism>
<sequence length="111" mass="13120">MWRLSHFHNLWEADQSLTARRRRPGYARIEGSKHTCSYQEERMMWTFIPSTDSESVIPMGSSHCGSSVEKTEDGEIWDAARTRIRLGMLWRLTKFAVPVIRFNYRVRIIMV</sequence>
<name>A0A7N0T072_KALFE</name>
<dbReference type="Proteomes" id="UP000594263">
    <property type="component" value="Unplaced"/>
</dbReference>
<proteinExistence type="predicted"/>
<dbReference type="Gramene" id="Kaladp0016s0075.1.v1.1">
    <property type="protein sequence ID" value="Kaladp0016s0075.1.v1.1.CDS.1"/>
    <property type="gene ID" value="Kaladp0016s0075.v1.1"/>
</dbReference>
<accession>A0A7N0T072</accession>
<reference evidence="1" key="1">
    <citation type="submission" date="2021-01" db="UniProtKB">
        <authorList>
            <consortium name="EnsemblPlants"/>
        </authorList>
    </citation>
    <scope>IDENTIFICATION</scope>
</reference>
<evidence type="ECO:0000313" key="2">
    <source>
        <dbReference type="Proteomes" id="UP000594263"/>
    </source>
</evidence>